<evidence type="ECO:0000313" key="1">
    <source>
        <dbReference type="EMBL" id="OCH85559.1"/>
    </source>
</evidence>
<sequence>MLQGKHQSDEDPGVVCRRIPQTFHPNIIPILGYSHPSTSYKFVVMGAGSMPFETYISSITDRKALLCAWIQTVLDFHAAFEFASSLLKTDRTISRPTSVTVDAEGKLLVTAEDLMHYTPTTIWGFWASYRRLKLGGQLDYSYSNEDLYILQNALSFIKSGVCVDMSSIALRLCRDSNTYLDDVCNAYLGDFGYLSEADSSTGDSATLVFVRLGNIVELVHDDLRFSVGIWDIIPSSPSISGLHQNRGTFSCEFLDDGPDWRSFRKSVRLRKWCIDKFCSNIAILAELHGKAPHDLSIVTNISIEAFWSNFNAVLTEQSKSKFYHHWDLGEDPYSCKPQAYWSLDPEPCPGPWPQISVSGYDLECRITQGYTRMNFIDGQLLQCLRHPERLNQPISSPHRFEEVPWE</sequence>
<dbReference type="Proteomes" id="UP000250043">
    <property type="component" value="Unassembled WGS sequence"/>
</dbReference>
<evidence type="ECO:0000313" key="2">
    <source>
        <dbReference type="Proteomes" id="UP000250043"/>
    </source>
</evidence>
<reference evidence="1 2" key="1">
    <citation type="submission" date="2016-07" db="EMBL/GenBank/DDBJ databases">
        <title>Draft genome of the white-rot fungus Obba rivulosa 3A-2.</title>
        <authorList>
            <consortium name="DOE Joint Genome Institute"/>
            <person name="Miettinen O."/>
            <person name="Riley R."/>
            <person name="Acob R."/>
            <person name="Barry K."/>
            <person name="Cullen D."/>
            <person name="De Vries R."/>
            <person name="Hainaut M."/>
            <person name="Hatakka A."/>
            <person name="Henrissat B."/>
            <person name="Hilden K."/>
            <person name="Kuo R."/>
            <person name="Labutti K."/>
            <person name="Lipzen A."/>
            <person name="Makela M.R."/>
            <person name="Sandor L."/>
            <person name="Spatafora J.W."/>
            <person name="Grigoriev I.V."/>
            <person name="Hibbett D.S."/>
        </authorList>
    </citation>
    <scope>NUCLEOTIDE SEQUENCE [LARGE SCALE GENOMIC DNA]</scope>
    <source>
        <strain evidence="1 2">3A-2</strain>
    </source>
</reference>
<dbReference type="EMBL" id="KV722576">
    <property type="protein sequence ID" value="OCH85559.1"/>
    <property type="molecule type" value="Genomic_DNA"/>
</dbReference>
<gene>
    <name evidence="1" type="ORF">OBBRIDRAFT_798022</name>
</gene>
<accession>A0A8E2APF6</accession>
<dbReference type="AlphaFoldDB" id="A0A8E2APF6"/>
<proteinExistence type="predicted"/>
<keyword evidence="2" id="KW-1185">Reference proteome</keyword>
<name>A0A8E2APF6_9APHY</name>
<protein>
    <submittedName>
        <fullName evidence="1">Uncharacterized protein</fullName>
    </submittedName>
</protein>
<organism evidence="1 2">
    <name type="scientific">Obba rivulosa</name>
    <dbReference type="NCBI Taxonomy" id="1052685"/>
    <lineage>
        <taxon>Eukaryota</taxon>
        <taxon>Fungi</taxon>
        <taxon>Dikarya</taxon>
        <taxon>Basidiomycota</taxon>
        <taxon>Agaricomycotina</taxon>
        <taxon>Agaricomycetes</taxon>
        <taxon>Polyporales</taxon>
        <taxon>Gelatoporiaceae</taxon>
        <taxon>Obba</taxon>
    </lineage>
</organism>